<comment type="caution">
    <text evidence="2">The sequence shown here is derived from an EMBL/GenBank/DDBJ whole genome shotgun (WGS) entry which is preliminary data.</text>
</comment>
<dbReference type="GeneID" id="94433980"/>
<protein>
    <recommendedName>
        <fullName evidence="4">Transmembrane protein</fullName>
    </recommendedName>
</protein>
<evidence type="ECO:0000256" key="1">
    <source>
        <dbReference type="SAM" id="Phobius"/>
    </source>
</evidence>
<keyword evidence="1" id="KW-0812">Transmembrane</keyword>
<name>A0A2C6KGL2_9APIC</name>
<dbReference type="AlphaFoldDB" id="A0A2C6KGL2"/>
<keyword evidence="3" id="KW-1185">Reference proteome</keyword>
<proteinExistence type="predicted"/>
<evidence type="ECO:0000313" key="3">
    <source>
        <dbReference type="Proteomes" id="UP000221165"/>
    </source>
</evidence>
<accession>A0A2C6KGL2</accession>
<reference evidence="2 3" key="1">
    <citation type="journal article" date="2017" name="Int. J. Parasitol.">
        <title>The genome of the protozoan parasite Cystoisospora suis and a reverse vaccinology approach to identify vaccine candidates.</title>
        <authorList>
            <person name="Palmieri N."/>
            <person name="Shrestha A."/>
            <person name="Ruttkowski B."/>
            <person name="Beck T."/>
            <person name="Vogl C."/>
            <person name="Tomley F."/>
            <person name="Blake D.P."/>
            <person name="Joachim A."/>
        </authorList>
    </citation>
    <scope>NUCLEOTIDE SEQUENCE [LARGE SCALE GENOMIC DNA]</scope>
    <source>
        <strain evidence="2 3">Wien I</strain>
    </source>
</reference>
<feature type="transmembrane region" description="Helical" evidence="1">
    <location>
        <begin position="28"/>
        <end position="48"/>
    </location>
</feature>
<dbReference type="Proteomes" id="UP000221165">
    <property type="component" value="Unassembled WGS sequence"/>
</dbReference>
<dbReference type="VEuPathDB" id="ToxoDB:CSUI_010667"/>
<dbReference type="EMBL" id="MIGC01007936">
    <property type="protein sequence ID" value="PHJ15523.1"/>
    <property type="molecule type" value="Genomic_DNA"/>
</dbReference>
<gene>
    <name evidence="2" type="ORF">CSUI_010667</name>
</gene>
<evidence type="ECO:0008006" key="4">
    <source>
        <dbReference type="Google" id="ProtNLM"/>
    </source>
</evidence>
<keyword evidence="1" id="KW-0472">Membrane</keyword>
<evidence type="ECO:0000313" key="2">
    <source>
        <dbReference type="EMBL" id="PHJ15523.1"/>
    </source>
</evidence>
<keyword evidence="1" id="KW-1133">Transmembrane helix</keyword>
<organism evidence="2 3">
    <name type="scientific">Cystoisospora suis</name>
    <dbReference type="NCBI Taxonomy" id="483139"/>
    <lineage>
        <taxon>Eukaryota</taxon>
        <taxon>Sar</taxon>
        <taxon>Alveolata</taxon>
        <taxon>Apicomplexa</taxon>
        <taxon>Conoidasida</taxon>
        <taxon>Coccidia</taxon>
        <taxon>Eucoccidiorida</taxon>
        <taxon>Eimeriorina</taxon>
        <taxon>Sarcocystidae</taxon>
        <taxon>Cystoisospora</taxon>
    </lineage>
</organism>
<dbReference type="RefSeq" id="XP_067917256.1">
    <property type="nucleotide sequence ID" value="XM_068070769.1"/>
</dbReference>
<sequence>MTSPTSPEPGTSTHSHIHTRLWQRIHTLYIHVYVYLYIYAYLYTYIAWISYLTSLKKEIETLGALSSLALTFSCIDRLHRESFFPFSPHNLNKSKERESEVTAEHLSFVYDGWYSPSNFSLVCVSFPLYVH</sequence>